<evidence type="ECO:0000256" key="7">
    <source>
        <dbReference type="ARBA" id="ARBA00023136"/>
    </source>
</evidence>
<evidence type="ECO:0000256" key="3">
    <source>
        <dbReference type="ARBA" id="ARBA00021007"/>
    </source>
</evidence>
<keyword evidence="9" id="KW-0679">Respiratory chain</keyword>
<dbReference type="Gene3D" id="1.20.58.1610">
    <property type="entry name" value="NADH:ubiquinone/plastoquinone oxidoreductase, chain 3"/>
    <property type="match status" value="1"/>
</dbReference>
<dbReference type="GO" id="GO:0030964">
    <property type="term" value="C:NADH dehydrogenase complex"/>
    <property type="evidence" value="ECO:0007669"/>
    <property type="project" value="TreeGrafter"/>
</dbReference>
<evidence type="ECO:0000256" key="9">
    <source>
        <dbReference type="RuleBase" id="RU003640"/>
    </source>
</evidence>
<feature type="transmembrane region" description="Helical" evidence="9">
    <location>
        <begin position="57"/>
        <end position="77"/>
    </location>
</feature>
<keyword evidence="7 9" id="KW-0472">Membrane</keyword>
<comment type="function">
    <text evidence="9">Core subunit of the mitochondrial membrane respiratory chain NADH dehydrogenase (Complex I) which catalyzes electron transfer from NADH through the respiratory chain, using ubiquinone as an electron acceptor. Essential for the catalytic activity of complex I.</text>
</comment>
<keyword evidence="9 10" id="KW-0496">Mitochondrion</keyword>
<dbReference type="GO" id="GO:0008137">
    <property type="term" value="F:NADH dehydrogenase (ubiquinone) activity"/>
    <property type="evidence" value="ECO:0007669"/>
    <property type="project" value="UniProtKB-UniRule"/>
</dbReference>
<evidence type="ECO:0000256" key="4">
    <source>
        <dbReference type="ARBA" id="ARBA00022448"/>
    </source>
</evidence>
<comment type="catalytic activity">
    <reaction evidence="8 9">
        <text>a ubiquinone + NADH + 5 H(+)(in) = a ubiquinol + NAD(+) + 4 H(+)(out)</text>
        <dbReference type="Rhea" id="RHEA:29091"/>
        <dbReference type="Rhea" id="RHEA-COMP:9565"/>
        <dbReference type="Rhea" id="RHEA-COMP:9566"/>
        <dbReference type="ChEBI" id="CHEBI:15378"/>
        <dbReference type="ChEBI" id="CHEBI:16389"/>
        <dbReference type="ChEBI" id="CHEBI:17976"/>
        <dbReference type="ChEBI" id="CHEBI:57540"/>
        <dbReference type="ChEBI" id="CHEBI:57945"/>
        <dbReference type="EC" id="7.1.1.2"/>
    </reaction>
</comment>
<evidence type="ECO:0000256" key="5">
    <source>
        <dbReference type="ARBA" id="ARBA00022692"/>
    </source>
</evidence>
<dbReference type="InterPro" id="IPR038430">
    <property type="entry name" value="NDAH_ubi_oxred_su3_sf"/>
</dbReference>
<evidence type="ECO:0000256" key="1">
    <source>
        <dbReference type="ARBA" id="ARBA00004370"/>
    </source>
</evidence>
<organism evidence="10">
    <name type="scientific">Scirtothrips dorsalis</name>
    <name type="common">Chilli thrips</name>
    <dbReference type="NCBI Taxonomy" id="163899"/>
    <lineage>
        <taxon>Eukaryota</taxon>
        <taxon>Metazoa</taxon>
        <taxon>Ecdysozoa</taxon>
        <taxon>Arthropoda</taxon>
        <taxon>Hexapoda</taxon>
        <taxon>Insecta</taxon>
        <taxon>Pterygota</taxon>
        <taxon>Neoptera</taxon>
        <taxon>Paraneoptera</taxon>
        <taxon>Thysanoptera</taxon>
        <taxon>Terebrantia</taxon>
        <taxon>Thripoidea</taxon>
        <taxon>Thripidae</taxon>
        <taxon>Scirtothrips</taxon>
    </lineage>
</organism>
<keyword evidence="6 9" id="KW-1133">Transmembrane helix</keyword>
<dbReference type="AlphaFoldDB" id="A0A089N4J8"/>
<keyword evidence="4 9" id="KW-0813">Transport</keyword>
<feature type="transmembrane region" description="Helical" evidence="9">
    <location>
        <begin position="89"/>
        <end position="108"/>
    </location>
</feature>
<keyword evidence="9" id="KW-0249">Electron transport</keyword>
<evidence type="ECO:0000313" key="10">
    <source>
        <dbReference type="EMBL" id="AIQ81008.1"/>
    </source>
</evidence>
<name>A0A089N4J8_SCIDO</name>
<evidence type="ECO:0000256" key="6">
    <source>
        <dbReference type="ARBA" id="ARBA00022989"/>
    </source>
</evidence>
<dbReference type="PANTHER" id="PTHR11058:SF9">
    <property type="entry name" value="NADH-UBIQUINONE OXIDOREDUCTASE CHAIN 3"/>
    <property type="match status" value="1"/>
</dbReference>
<dbReference type="Pfam" id="PF00507">
    <property type="entry name" value="Oxidored_q4"/>
    <property type="match status" value="1"/>
</dbReference>
<dbReference type="GO" id="GO:0031966">
    <property type="term" value="C:mitochondrial membrane"/>
    <property type="evidence" value="ECO:0007669"/>
    <property type="project" value="UniProtKB-SubCell"/>
</dbReference>
<comment type="similarity">
    <text evidence="2 9">Belongs to the complex I subunit 3 family.</text>
</comment>
<keyword evidence="9" id="KW-0830">Ubiquinone</keyword>
<keyword evidence="9" id="KW-1278">Translocase</keyword>
<reference evidence="10" key="1">
    <citation type="journal article" date="2015" name="BMC Genomics">
        <title>A novel mitochondrial genome architecture in thrips (Insecta: Thysanoptera): extreme size asymmetry among chromosomes and possible recent control region duplication.</title>
        <authorList>
            <person name="Dickey A.M."/>
            <person name="Kumar V."/>
            <person name="Morgan J.K."/>
            <person name="Jara-Cavieres A."/>
            <person name="Shatters R.G.Jr."/>
            <person name="McKenzie C.L."/>
            <person name="Osborne L.S."/>
        </authorList>
    </citation>
    <scope>NUCLEOTIDE SEQUENCE</scope>
</reference>
<dbReference type="InterPro" id="IPR000440">
    <property type="entry name" value="NADH_UbQ/plastoQ_OxRdtase_su3"/>
</dbReference>
<evidence type="ECO:0000256" key="8">
    <source>
        <dbReference type="ARBA" id="ARBA00049551"/>
    </source>
</evidence>
<feature type="transmembrane region" description="Helical" evidence="9">
    <location>
        <begin position="6"/>
        <end position="25"/>
    </location>
</feature>
<evidence type="ECO:0000256" key="2">
    <source>
        <dbReference type="ARBA" id="ARBA00008472"/>
    </source>
</evidence>
<dbReference type="PANTHER" id="PTHR11058">
    <property type="entry name" value="NADH-UBIQUINONE OXIDOREDUCTASE CHAIN 3"/>
    <property type="match status" value="1"/>
</dbReference>
<gene>
    <name evidence="10" type="primary">ND3</name>
</gene>
<protein>
    <recommendedName>
        <fullName evidence="3 9">NADH-ubiquinone oxidoreductase chain 3</fullName>
        <ecNumber evidence="9">7.1.1.2</ecNumber>
    </recommendedName>
</protein>
<proteinExistence type="inferred from homology"/>
<comment type="subcellular location">
    <subcellularLocation>
        <location evidence="1">Membrane</location>
    </subcellularLocation>
    <subcellularLocation>
        <location evidence="9">Mitochondrion membrane</location>
        <topology evidence="9">Multi-pass membrane protein</topology>
    </subcellularLocation>
</comment>
<dbReference type="EC" id="7.1.1.2" evidence="9"/>
<geneLocation type="mitochondrion" evidence="10"/>
<keyword evidence="9" id="KW-0520">NAD</keyword>
<dbReference type="EMBL" id="KM349827">
    <property type="protein sequence ID" value="AIQ81008.1"/>
    <property type="molecule type" value="Genomic_DNA"/>
</dbReference>
<accession>A0A089N4J8</accession>
<keyword evidence="5 9" id="KW-0812">Transmembrane</keyword>
<sequence length="117" mass="13674">MLNLLYMLISSFTIAMALIFISSVVSKKSINWREKWSPFECGFNFFNSARIPFSMRFFLIAIIFIIFDVEIALLIPLIPTFLKSNISKWFLSSIGFMIVIILGTLLEWKESSFEWKN</sequence>